<organism evidence="4 5">
    <name type="scientific">Umezawaea endophytica</name>
    <dbReference type="NCBI Taxonomy" id="1654476"/>
    <lineage>
        <taxon>Bacteria</taxon>
        <taxon>Bacillati</taxon>
        <taxon>Actinomycetota</taxon>
        <taxon>Actinomycetes</taxon>
        <taxon>Pseudonocardiales</taxon>
        <taxon>Pseudonocardiaceae</taxon>
        <taxon>Umezawaea</taxon>
    </lineage>
</organism>
<dbReference type="InterPro" id="IPR049532">
    <property type="entry name" value="GAP1-like_C"/>
</dbReference>
<dbReference type="Pfam" id="PF20052">
    <property type="entry name" value="GAP1-C"/>
    <property type="match status" value="1"/>
</dbReference>
<dbReference type="AlphaFoldDB" id="A0A9X2VJ01"/>
<sequence length="783" mass="85102">MAFSQLYYTSCERGLSGHPGYQFHAATTGVPPDVMSDVEFLTGYAAPPSLSSNADAAEIARSPVNLCYRPGPSSVLANVAFLGNDYSRRFGNYFAHALVTDDLARDLGDVLPIELWGAGLWNRRQVADPVLPPLSAPSPGPLDQAAAAAFVKAHKGGRHLAALLTAIDSTVADHERTVVIVERDAEAVAHWIAAASYLLPPGVVSRMSFATYQHTPRYSKLHVVGTLAESSVDRSAFDAYHLFDMVADERSPIAAHPLAEHLVYVGVEDAAELWKQAGELATGRERDLSDWYPVVFAAGGADRAETVAVVPWLVEHARRLGAAAVERIGNQIDVGDCGPAALSDLATAARDVGAHDLADHVELAWVMASLDSGLTGPDIALRSPAARSRAEGAVVERLRHAPAAVVVDLLAWAAKYDIAVPGPVLHQVGTTAVGPAVLVNPDDERFGHLLRTWSGLRTGVVDHLAGAAHDRLHDVVGVVDSGLADVLDLRGRSALATAVVIADARAGRLQRTAALSRLACEQDVDDHLLRALWPDGGWTHSEASILLRDLLPRQFCSGALLVWVNTALQAPITDGEIYDRLSADVREHPVVDSLPSTTRALVESRFRTVNQVETALRERDPDTFDSRVREVVRSYRSSGPERRRTILDLVMARVGALPVDRLAHLVVLFGDVRAAYLRGAEPGLRPATADPRTAADLLVLVWELRRCRDRYPGARKVQEEFELFVLRAVKKWRRRPLGETATILRGQRVRGVADWFEDWARDATGNSVTRFFRGRRTSREAKP</sequence>
<gene>
    <name evidence="4" type="ORF">NZH93_12055</name>
</gene>
<dbReference type="Proteomes" id="UP001141259">
    <property type="component" value="Unassembled WGS sequence"/>
</dbReference>
<evidence type="ECO:0000259" key="3">
    <source>
        <dbReference type="Pfam" id="PF20052"/>
    </source>
</evidence>
<protein>
    <submittedName>
        <fullName evidence="4">GTPase-associated protein 1-related protein</fullName>
    </submittedName>
</protein>
<proteinExistence type="predicted"/>
<evidence type="ECO:0000259" key="2">
    <source>
        <dbReference type="Pfam" id="PF20014"/>
    </source>
</evidence>
<dbReference type="InterPro" id="IPR045401">
    <property type="entry name" value="GAP1-M"/>
</dbReference>
<dbReference type="InterPro" id="IPR045402">
    <property type="entry name" value="GAP1-N2"/>
</dbReference>
<dbReference type="Pfam" id="PF20013">
    <property type="entry name" value="GAP1-N2"/>
    <property type="match status" value="1"/>
</dbReference>
<name>A0A9X2VJ01_9PSEU</name>
<feature type="domain" description="GTPase-associated protein 1 middle" evidence="2">
    <location>
        <begin position="149"/>
        <end position="246"/>
    </location>
</feature>
<feature type="domain" description="GTPase-associated protein 1-like C-terminal" evidence="3">
    <location>
        <begin position="274"/>
        <end position="754"/>
    </location>
</feature>
<dbReference type="RefSeq" id="WP_259623085.1">
    <property type="nucleotide sequence ID" value="NZ_JANYMP010000004.1"/>
</dbReference>
<dbReference type="Pfam" id="PF20014">
    <property type="entry name" value="GAP1-M"/>
    <property type="match status" value="1"/>
</dbReference>
<keyword evidence="5" id="KW-1185">Reference proteome</keyword>
<feature type="domain" description="GTPase-associated protein 1 N-terminal" evidence="1">
    <location>
        <begin position="3"/>
        <end position="137"/>
    </location>
</feature>
<evidence type="ECO:0000313" key="4">
    <source>
        <dbReference type="EMBL" id="MCS7477590.1"/>
    </source>
</evidence>
<accession>A0A9X2VJ01</accession>
<dbReference type="EMBL" id="JANYMP010000004">
    <property type="protein sequence ID" value="MCS7477590.1"/>
    <property type="molecule type" value="Genomic_DNA"/>
</dbReference>
<comment type="caution">
    <text evidence="4">The sequence shown here is derived from an EMBL/GenBank/DDBJ whole genome shotgun (WGS) entry which is preliminary data.</text>
</comment>
<evidence type="ECO:0000259" key="1">
    <source>
        <dbReference type="Pfam" id="PF20013"/>
    </source>
</evidence>
<reference evidence="4" key="1">
    <citation type="submission" date="2022-08" db="EMBL/GenBank/DDBJ databases">
        <authorList>
            <person name="Tistechok S."/>
            <person name="Samborskyy M."/>
            <person name="Roman I."/>
        </authorList>
    </citation>
    <scope>NUCLEOTIDE SEQUENCE</scope>
    <source>
        <strain evidence="4">DSM 103496</strain>
    </source>
</reference>
<evidence type="ECO:0000313" key="5">
    <source>
        <dbReference type="Proteomes" id="UP001141259"/>
    </source>
</evidence>